<evidence type="ECO:0000313" key="5">
    <source>
        <dbReference type="Proteomes" id="UP000481043"/>
    </source>
</evidence>
<proteinExistence type="inferred from homology"/>
<comment type="caution">
    <text evidence="4">The sequence shown here is derived from an EMBL/GenBank/DDBJ whole genome shotgun (WGS) entry which is preliminary data.</text>
</comment>
<evidence type="ECO:0000313" key="4">
    <source>
        <dbReference type="EMBL" id="NEY70832.1"/>
    </source>
</evidence>
<dbReference type="RefSeq" id="WP_163177797.1">
    <property type="nucleotide sequence ID" value="NZ_JAAIWM010000001.1"/>
</dbReference>
<reference evidence="4 5" key="1">
    <citation type="submission" date="2020-02" db="EMBL/GenBank/DDBJ databases">
        <title>Bacillus aquiflavi sp. nov., isolated from yellow water of strong flavor Chinese baijiu in Yibin region of China.</title>
        <authorList>
            <person name="Xie J."/>
        </authorList>
    </citation>
    <scope>NUCLEOTIDE SEQUENCE [LARGE SCALE GENOMIC DNA]</scope>
    <source>
        <strain evidence="4 5">SA4</strain>
    </source>
</reference>
<dbReference type="Gene3D" id="3.30.750.24">
    <property type="entry name" value="STAS domain"/>
    <property type="match status" value="1"/>
</dbReference>
<name>A0A6M0Q3P7_9BACI</name>
<dbReference type="Pfam" id="PF01740">
    <property type="entry name" value="STAS"/>
    <property type="match status" value="1"/>
</dbReference>
<dbReference type="InterPro" id="IPR036513">
    <property type="entry name" value="STAS_dom_sf"/>
</dbReference>
<organism evidence="4 5">
    <name type="scientific">Bacillus mesophilus</name>
    <dbReference type="NCBI Taxonomy" id="1808955"/>
    <lineage>
        <taxon>Bacteria</taxon>
        <taxon>Bacillati</taxon>
        <taxon>Bacillota</taxon>
        <taxon>Bacilli</taxon>
        <taxon>Bacillales</taxon>
        <taxon>Bacillaceae</taxon>
        <taxon>Bacillus</taxon>
    </lineage>
</organism>
<sequence length="121" mass="14069">MSKENVMFEHKTMDERQIFKISGKLQYGSTQNIKESLLHHVDNEIKHFVFDLTNITYIDSTGMGLFVTFMKHLNNPKNHIVLVIEDTFITELFKIAKLDTIFKLSNSLEDAINKQTIANHK</sequence>
<dbReference type="GO" id="GO:0043856">
    <property type="term" value="F:anti-sigma factor antagonist activity"/>
    <property type="evidence" value="ECO:0007669"/>
    <property type="project" value="InterPro"/>
</dbReference>
<comment type="similarity">
    <text evidence="1 2">Belongs to the anti-sigma-factor antagonist family.</text>
</comment>
<evidence type="ECO:0000256" key="1">
    <source>
        <dbReference type="ARBA" id="ARBA00009013"/>
    </source>
</evidence>
<dbReference type="CDD" id="cd07043">
    <property type="entry name" value="STAS_anti-anti-sigma_factors"/>
    <property type="match status" value="1"/>
</dbReference>
<dbReference type="Proteomes" id="UP000481043">
    <property type="component" value="Unassembled WGS sequence"/>
</dbReference>
<evidence type="ECO:0000259" key="3">
    <source>
        <dbReference type="PROSITE" id="PS50801"/>
    </source>
</evidence>
<feature type="domain" description="STAS" evidence="3">
    <location>
        <begin position="6"/>
        <end position="115"/>
    </location>
</feature>
<dbReference type="EMBL" id="JAAIWM010000001">
    <property type="protein sequence ID" value="NEY70832.1"/>
    <property type="molecule type" value="Genomic_DNA"/>
</dbReference>
<dbReference type="PANTHER" id="PTHR33495:SF2">
    <property type="entry name" value="ANTI-SIGMA FACTOR ANTAGONIST TM_1081-RELATED"/>
    <property type="match status" value="1"/>
</dbReference>
<gene>
    <name evidence="4" type="ORF">G4D63_03655</name>
</gene>
<evidence type="ECO:0000256" key="2">
    <source>
        <dbReference type="RuleBase" id="RU003749"/>
    </source>
</evidence>
<dbReference type="InterPro" id="IPR002645">
    <property type="entry name" value="STAS_dom"/>
</dbReference>
<dbReference type="NCBIfam" id="TIGR00377">
    <property type="entry name" value="ant_ant_sig"/>
    <property type="match status" value="1"/>
</dbReference>
<dbReference type="InterPro" id="IPR003658">
    <property type="entry name" value="Anti-sigma_ant"/>
</dbReference>
<dbReference type="SUPFAM" id="SSF52091">
    <property type="entry name" value="SpoIIaa-like"/>
    <property type="match status" value="1"/>
</dbReference>
<accession>A0A6M0Q3P7</accession>
<dbReference type="AlphaFoldDB" id="A0A6M0Q3P7"/>
<protein>
    <recommendedName>
        <fullName evidence="2">Anti-sigma factor antagonist</fullName>
    </recommendedName>
</protein>
<keyword evidence="5" id="KW-1185">Reference proteome</keyword>
<dbReference type="PANTHER" id="PTHR33495">
    <property type="entry name" value="ANTI-SIGMA FACTOR ANTAGONIST TM_1081-RELATED-RELATED"/>
    <property type="match status" value="1"/>
</dbReference>
<dbReference type="PROSITE" id="PS50801">
    <property type="entry name" value="STAS"/>
    <property type="match status" value="1"/>
</dbReference>